<keyword evidence="1" id="KW-1133">Transmembrane helix</keyword>
<dbReference type="Proteomes" id="UP000585614">
    <property type="component" value="Unassembled WGS sequence"/>
</dbReference>
<keyword evidence="1" id="KW-0812">Transmembrane</keyword>
<feature type="transmembrane region" description="Helical" evidence="1">
    <location>
        <begin position="68"/>
        <end position="88"/>
    </location>
</feature>
<protein>
    <submittedName>
        <fullName evidence="3">Uncharacterized protein</fullName>
    </submittedName>
</protein>
<proteinExistence type="predicted"/>
<accession>A0A7J7U127</accession>
<name>A0A7J7U127_RHIFE</name>
<dbReference type="AlphaFoldDB" id="A0A7J7U127"/>
<sequence>MSRWRMLVTAHGCCLPQTFCSKICVTQKGPVSPPTPAFGSHCPSFPHRAHMAPSHSSCEWHSDFPTVWILRVLAAGALVPSIYFYIYVLSCHLSASSPGREGRVCGNVQAHSCDHLGSHGGKGRDCCCYSCAPLPSEGQCRRGLCDLGQTT</sequence>
<keyword evidence="1" id="KW-0472">Membrane</keyword>
<gene>
    <name evidence="3" type="ORF">mRhiFer1_008640</name>
</gene>
<evidence type="ECO:0000313" key="3">
    <source>
        <dbReference type="EMBL" id="KAF6306536.1"/>
    </source>
</evidence>
<dbReference type="EMBL" id="JACAGC010000017">
    <property type="protein sequence ID" value="KAF6306536.1"/>
    <property type="molecule type" value="Genomic_DNA"/>
</dbReference>
<evidence type="ECO:0000313" key="4">
    <source>
        <dbReference type="Proteomes" id="UP000585614"/>
    </source>
</evidence>
<reference evidence="3 4" key="1">
    <citation type="journal article" date="2020" name="Nature">
        <title>Six reference-quality genomes reveal evolution of bat adaptations.</title>
        <authorList>
            <person name="Jebb D."/>
            <person name="Huang Z."/>
            <person name="Pippel M."/>
            <person name="Hughes G.M."/>
            <person name="Lavrichenko K."/>
            <person name="Devanna P."/>
            <person name="Winkler S."/>
            <person name="Jermiin L.S."/>
            <person name="Skirmuntt E.C."/>
            <person name="Katzourakis A."/>
            <person name="Burkitt-Gray L."/>
            <person name="Ray D.A."/>
            <person name="Sullivan K.A.M."/>
            <person name="Roscito J.G."/>
            <person name="Kirilenko B.M."/>
            <person name="Davalos L.M."/>
            <person name="Corthals A.P."/>
            <person name="Power M.L."/>
            <person name="Jones G."/>
            <person name="Ransome R.D."/>
            <person name="Dechmann D.K.N."/>
            <person name="Locatelli A.G."/>
            <person name="Puechmaille S.J."/>
            <person name="Fedrigo O."/>
            <person name="Jarvis E.D."/>
            <person name="Hiller M."/>
            <person name="Vernes S.C."/>
            <person name="Myers E.W."/>
            <person name="Teeling E.C."/>
        </authorList>
    </citation>
    <scope>NUCLEOTIDE SEQUENCE [LARGE SCALE GENOMIC DNA]</scope>
    <source>
        <strain evidence="3">MRhiFer1</strain>
        <tissue evidence="3">Lung</tissue>
    </source>
</reference>
<keyword evidence="2" id="KW-0732">Signal</keyword>
<evidence type="ECO:0000256" key="1">
    <source>
        <dbReference type="SAM" id="Phobius"/>
    </source>
</evidence>
<organism evidence="3 4">
    <name type="scientific">Rhinolophus ferrumequinum</name>
    <name type="common">Greater horseshoe bat</name>
    <dbReference type="NCBI Taxonomy" id="59479"/>
    <lineage>
        <taxon>Eukaryota</taxon>
        <taxon>Metazoa</taxon>
        <taxon>Chordata</taxon>
        <taxon>Craniata</taxon>
        <taxon>Vertebrata</taxon>
        <taxon>Euteleostomi</taxon>
        <taxon>Mammalia</taxon>
        <taxon>Eutheria</taxon>
        <taxon>Laurasiatheria</taxon>
        <taxon>Chiroptera</taxon>
        <taxon>Yinpterochiroptera</taxon>
        <taxon>Rhinolophoidea</taxon>
        <taxon>Rhinolophidae</taxon>
        <taxon>Rhinolophinae</taxon>
        <taxon>Rhinolophus</taxon>
    </lineage>
</organism>
<comment type="caution">
    <text evidence="3">The sequence shown here is derived from an EMBL/GenBank/DDBJ whole genome shotgun (WGS) entry which is preliminary data.</text>
</comment>
<feature type="signal peptide" evidence="2">
    <location>
        <begin position="1"/>
        <end position="20"/>
    </location>
</feature>
<evidence type="ECO:0000256" key="2">
    <source>
        <dbReference type="SAM" id="SignalP"/>
    </source>
</evidence>
<feature type="chain" id="PRO_5029568671" evidence="2">
    <location>
        <begin position="21"/>
        <end position="151"/>
    </location>
</feature>